<keyword evidence="2" id="KW-1185">Reference proteome</keyword>
<dbReference type="RefSeq" id="WP_137627257.1">
    <property type="nucleotide sequence ID" value="NZ_BJDJ01000001.1"/>
</dbReference>
<proteinExistence type="predicted"/>
<sequence length="123" mass="13493">MASAFRETWDYFKDDWLTHHSKVTTTYDGVWLQSGKHDHIVLGLTDDTKTTLGTITAITYPSNQTSLQAGAVLATLTGTQATITLKVPVGGTVIGYNTDLQAQPDQSNHQKMAKNWLVELQGD</sequence>
<dbReference type="InterPro" id="IPR011053">
    <property type="entry name" value="Single_hybrid_motif"/>
</dbReference>
<gene>
    <name evidence="1" type="ORF">ACFP5Y_14795</name>
</gene>
<evidence type="ECO:0000313" key="2">
    <source>
        <dbReference type="Proteomes" id="UP001596282"/>
    </source>
</evidence>
<name>A0ABW1S3R2_9LACO</name>
<dbReference type="SUPFAM" id="SSF51230">
    <property type="entry name" value="Single hybrid motif"/>
    <property type="match status" value="1"/>
</dbReference>
<dbReference type="InterPro" id="IPR033753">
    <property type="entry name" value="GCV_H/Fam206"/>
</dbReference>
<organism evidence="1 2">
    <name type="scientific">Lactiplantibacillus daowaiensis</name>
    <dbReference type="NCBI Taxonomy" id="2559918"/>
    <lineage>
        <taxon>Bacteria</taxon>
        <taxon>Bacillati</taxon>
        <taxon>Bacillota</taxon>
        <taxon>Bacilli</taxon>
        <taxon>Lactobacillales</taxon>
        <taxon>Lactobacillaceae</taxon>
        <taxon>Lactiplantibacillus</taxon>
    </lineage>
</organism>
<comment type="caution">
    <text evidence="1">The sequence shown here is derived from an EMBL/GenBank/DDBJ whole genome shotgun (WGS) entry which is preliminary data.</text>
</comment>
<evidence type="ECO:0008006" key="3">
    <source>
        <dbReference type="Google" id="ProtNLM"/>
    </source>
</evidence>
<dbReference type="Proteomes" id="UP001596282">
    <property type="component" value="Unassembled WGS sequence"/>
</dbReference>
<accession>A0ABW1S3R2</accession>
<evidence type="ECO:0000313" key="1">
    <source>
        <dbReference type="EMBL" id="MFC6182504.1"/>
    </source>
</evidence>
<dbReference type="Gene3D" id="2.40.50.100">
    <property type="match status" value="1"/>
</dbReference>
<reference evidence="2" key="1">
    <citation type="journal article" date="2019" name="Int. J. Syst. Evol. Microbiol.">
        <title>The Global Catalogue of Microorganisms (GCM) 10K type strain sequencing project: providing services to taxonomists for standard genome sequencing and annotation.</title>
        <authorList>
            <consortium name="The Broad Institute Genomics Platform"/>
            <consortium name="The Broad Institute Genome Sequencing Center for Infectious Disease"/>
            <person name="Wu L."/>
            <person name="Ma J."/>
        </authorList>
    </citation>
    <scope>NUCLEOTIDE SEQUENCE [LARGE SCALE GENOMIC DNA]</scope>
    <source>
        <strain evidence="2">CCM 8933</strain>
    </source>
</reference>
<dbReference type="EMBL" id="JBHSSC010000045">
    <property type="protein sequence ID" value="MFC6182504.1"/>
    <property type="molecule type" value="Genomic_DNA"/>
</dbReference>
<dbReference type="Pfam" id="PF01597">
    <property type="entry name" value="GCV_H"/>
    <property type="match status" value="1"/>
</dbReference>
<protein>
    <recommendedName>
        <fullName evidence="3">Glycine cleavage system protein H</fullName>
    </recommendedName>
</protein>